<organism evidence="2 3">
    <name type="scientific">Alteromonas mediterranea (strain DSM 17117 / CIP 110805 / LMG 28347 / Deep ecotype)</name>
    <dbReference type="NCBI Taxonomy" id="1774373"/>
    <lineage>
        <taxon>Bacteria</taxon>
        <taxon>Pseudomonadati</taxon>
        <taxon>Pseudomonadota</taxon>
        <taxon>Gammaproteobacteria</taxon>
        <taxon>Alteromonadales</taxon>
        <taxon>Alteromonadaceae</taxon>
        <taxon>Alteromonas/Salinimonas group</taxon>
        <taxon>Alteromonas</taxon>
    </lineage>
</organism>
<dbReference type="Proteomes" id="UP000001870">
    <property type="component" value="Chromosome"/>
</dbReference>
<reference evidence="2 3" key="1">
    <citation type="journal article" date="2008" name="ISME J.">
        <title>Comparative genomics of two ecotypes of the marine planktonic copiotroph Alteromonas macleodii suggests alternative lifestyles associated with different kinds of particulate organic matter.</title>
        <authorList>
            <person name="Ivars-Martinez E."/>
            <person name="Martin-Cuadrado A.B."/>
            <person name="D'Auria G."/>
            <person name="Mira A."/>
            <person name="Ferriera S."/>
            <person name="Johnson J."/>
            <person name="Friedman R."/>
            <person name="Rodriguez-Valera F."/>
        </authorList>
    </citation>
    <scope>NUCLEOTIDE SEQUENCE [LARGE SCALE GENOMIC DNA]</scope>
    <source>
        <strain evidence="3">DSM 17117 / CIP 110805 / LMG 28347 / Deep ecotype</strain>
    </source>
</reference>
<dbReference type="AlphaFoldDB" id="T2DLA3"/>
<keyword evidence="1" id="KW-1133">Transmembrane helix</keyword>
<dbReference type="HOGENOM" id="CLU_1529458_0_0_6"/>
<dbReference type="KEGG" id="amc:MADE_000001020730"/>
<keyword evidence="3" id="KW-1185">Reference proteome</keyword>
<reference evidence="2 3" key="2">
    <citation type="journal article" date="2015" name="Antonie Van Leeuwenhoek">
        <title>Ecophysiological diversity of a novel member of the genus Alteromonas, and description of Alteromonas mediterranea sp. nov.</title>
        <authorList>
            <person name="Ivanova E.P."/>
            <person name="Lopez-Perez M."/>
            <person name="Zabalos M."/>
            <person name="Nguyen S.H."/>
            <person name="Webb H.K."/>
            <person name="Ryan J."/>
            <person name="Lagutin K."/>
            <person name="Vyssotski M."/>
            <person name="Crawford R.J."/>
            <person name="Rodriguez-Valera F."/>
        </authorList>
    </citation>
    <scope>NUCLEOTIDE SEQUENCE [LARGE SCALE GENOMIC DNA]</scope>
    <source>
        <strain evidence="3">DSM 17117 / CIP 110805 / LMG 28347 / Deep ecotype</strain>
    </source>
</reference>
<sequence>MLGALLLCNKSLLPPLNRNYSKFINSLFAMSKLLIYITGALMLLIVAIASWNTFKTLMDISERNSELTFMGSSGWRWHDESQRIQIKRVKNQLPALRKVSENGDYASLVTITQSGSYRGFVFFDTDCEDGAIVTERVPYDGTEQAKLEVLHCLHGKLVYIETWPSAPKINWQGRIGDFQFQEALSNWDFTPLQKAYLKSVAELI</sequence>
<protein>
    <submittedName>
        <fullName evidence="2">Uncharacterized protein</fullName>
    </submittedName>
</protein>
<proteinExistence type="predicted"/>
<dbReference type="EMBL" id="CP001103">
    <property type="protein sequence ID" value="AGV53617.1"/>
    <property type="molecule type" value="Genomic_DNA"/>
</dbReference>
<name>T2DLA3_ALTMD</name>
<feature type="transmembrane region" description="Helical" evidence="1">
    <location>
        <begin position="33"/>
        <end position="54"/>
    </location>
</feature>
<accession>T2DLA3</accession>
<evidence type="ECO:0000256" key="1">
    <source>
        <dbReference type="SAM" id="Phobius"/>
    </source>
</evidence>
<keyword evidence="1" id="KW-0472">Membrane</keyword>
<evidence type="ECO:0000313" key="2">
    <source>
        <dbReference type="EMBL" id="AGV53617.1"/>
    </source>
</evidence>
<gene>
    <name evidence="2" type="ORF">MADE_000001020730</name>
</gene>
<keyword evidence="1" id="KW-0812">Transmembrane</keyword>
<evidence type="ECO:0000313" key="3">
    <source>
        <dbReference type="Proteomes" id="UP000001870"/>
    </source>
</evidence>